<dbReference type="GO" id="GO:0005524">
    <property type="term" value="F:ATP binding"/>
    <property type="evidence" value="ECO:0007669"/>
    <property type="project" value="UniProtKB-KW"/>
</dbReference>
<organism evidence="2 3">
    <name type="scientific">Streptomyces alkaliterrae</name>
    <dbReference type="NCBI Taxonomy" id="2213162"/>
    <lineage>
        <taxon>Bacteria</taxon>
        <taxon>Bacillati</taxon>
        <taxon>Actinomycetota</taxon>
        <taxon>Actinomycetes</taxon>
        <taxon>Kitasatosporales</taxon>
        <taxon>Streptomycetaceae</taxon>
        <taxon>Streptomyces</taxon>
    </lineage>
</organism>
<accession>A0A7W3ZUQ7</accession>
<feature type="compositionally biased region" description="Pro residues" evidence="1">
    <location>
        <begin position="1"/>
        <end position="10"/>
    </location>
</feature>
<keyword evidence="2" id="KW-0067">ATP-binding</keyword>
<evidence type="ECO:0000313" key="2">
    <source>
        <dbReference type="EMBL" id="MBB1261115.1"/>
    </source>
</evidence>
<dbReference type="PRINTS" id="PR00364">
    <property type="entry name" value="DISEASERSIST"/>
</dbReference>
<name>A0A7W3ZUQ7_9ACTN</name>
<comment type="caution">
    <text evidence="2">The sequence shown here is derived from an EMBL/GenBank/DDBJ whole genome shotgun (WGS) entry which is preliminary data.</text>
</comment>
<protein>
    <submittedName>
        <fullName evidence="2">ATP-binding protein</fullName>
    </submittedName>
</protein>
<keyword evidence="2" id="KW-0547">Nucleotide-binding</keyword>
<dbReference type="Proteomes" id="UP000517765">
    <property type="component" value="Unassembled WGS sequence"/>
</dbReference>
<reference evidence="3" key="1">
    <citation type="submission" date="2020-05" db="EMBL/GenBank/DDBJ databases">
        <title>Classification of alakaliphilic streptomycetes isolated from an alkaline soil next to Lonar Crater, India and a proposal for the recognition of Streptomyces alkaliterrae sp. nov.</title>
        <authorList>
            <person name="Golinska P."/>
        </authorList>
    </citation>
    <scope>NUCLEOTIDE SEQUENCE [LARGE SCALE GENOMIC DNA]</scope>
    <source>
        <strain evidence="3">OF8</strain>
    </source>
</reference>
<evidence type="ECO:0000313" key="3">
    <source>
        <dbReference type="Proteomes" id="UP000517765"/>
    </source>
</evidence>
<sequence>PHSPAQPPSAPTAFDLCDNGPAPGPRHHSGGWRGVVPRMLPAPVRDFTGRAAQTALARRALRGDPSGGAESRDLVVTGPMGTGKSALALHAAHLCRTAFPDGQLHADLGGETSAPREPAEVLGWFLRALGVPEGRLPASQEERGQLYRSLLAGRRMLVVLDNAVDDRQVRPLLPGGTDCRALVTGRRALASLEGTRLIVLGEMAEAEALRLLGGVIGERRVAAEWEAARRIVRYCDRLPLALRAAAARLVACPERSLALLAARLAPASRRLDELRVGSLDVRAALEAGYRRLSASTRVALGALARSGAPCFDAREAAALLALAERDAEEVLEELLAARFVEEARGEESGGGGRPAYVLRPLVRLYAVERGEGRGGAASGAARRVVPSAERRSAAAAGVSLVEAV</sequence>
<dbReference type="PANTHER" id="PTHR47691:SF3">
    <property type="entry name" value="HTH-TYPE TRANSCRIPTIONAL REGULATOR RV0890C-RELATED"/>
    <property type="match status" value="1"/>
</dbReference>
<dbReference type="EMBL" id="JABJXA010000143">
    <property type="protein sequence ID" value="MBB1261115.1"/>
    <property type="molecule type" value="Genomic_DNA"/>
</dbReference>
<feature type="region of interest" description="Disordered" evidence="1">
    <location>
        <begin position="1"/>
        <end position="34"/>
    </location>
</feature>
<feature type="non-terminal residue" evidence="2">
    <location>
        <position position="1"/>
    </location>
</feature>
<evidence type="ECO:0000256" key="1">
    <source>
        <dbReference type="SAM" id="MobiDB-lite"/>
    </source>
</evidence>
<dbReference type="PANTHER" id="PTHR47691">
    <property type="entry name" value="REGULATOR-RELATED"/>
    <property type="match status" value="1"/>
</dbReference>
<dbReference type="InterPro" id="IPR027417">
    <property type="entry name" value="P-loop_NTPase"/>
</dbReference>
<proteinExistence type="predicted"/>
<dbReference type="Gene3D" id="3.40.50.300">
    <property type="entry name" value="P-loop containing nucleotide triphosphate hydrolases"/>
    <property type="match status" value="1"/>
</dbReference>
<dbReference type="AlphaFoldDB" id="A0A7W3ZUQ7"/>
<dbReference type="SUPFAM" id="SSF52540">
    <property type="entry name" value="P-loop containing nucleoside triphosphate hydrolases"/>
    <property type="match status" value="1"/>
</dbReference>
<gene>
    <name evidence="2" type="ORF">H3147_20125</name>
</gene>